<evidence type="ECO:0000313" key="2">
    <source>
        <dbReference type="Proteomes" id="UP000177982"/>
    </source>
</evidence>
<dbReference type="Pfam" id="PF10343">
    <property type="entry name" value="Q_salvage"/>
    <property type="match status" value="1"/>
</dbReference>
<proteinExistence type="predicted"/>
<reference evidence="1 2" key="1">
    <citation type="journal article" date="2016" name="Nat. Commun.">
        <title>Thousands of microbial genomes shed light on interconnected biogeochemical processes in an aquifer system.</title>
        <authorList>
            <person name="Anantharaman K."/>
            <person name="Brown C.T."/>
            <person name="Hug L.A."/>
            <person name="Sharon I."/>
            <person name="Castelle C.J."/>
            <person name="Probst A.J."/>
            <person name="Thomas B.C."/>
            <person name="Singh A."/>
            <person name="Wilkins M.J."/>
            <person name="Karaoz U."/>
            <person name="Brodie E.L."/>
            <person name="Williams K.H."/>
            <person name="Hubbard S.S."/>
            <person name="Banfield J.F."/>
        </authorList>
    </citation>
    <scope>NUCLEOTIDE SEQUENCE [LARGE SCALE GENOMIC DNA]</scope>
</reference>
<organism evidence="1 2">
    <name type="scientific">Candidatus Sungbacteria bacterium RIFCSPLOWO2_01_FULL_47_10</name>
    <dbReference type="NCBI Taxonomy" id="1802276"/>
    <lineage>
        <taxon>Bacteria</taxon>
        <taxon>Candidatus Sungiibacteriota</taxon>
    </lineage>
</organism>
<dbReference type="Proteomes" id="UP000177982">
    <property type="component" value="Unassembled WGS sequence"/>
</dbReference>
<sequence>MDIITLWNFCETNGLTQFVSVDRNAAYQYARELKKKGKRVEHWHFPGVHPKDDCAFAALSLVSSAVNFCFPIFDNPSDKYTVENSEDPSRPFRGAIAMQRCFYRQFGNNPVTARTLAPHFAAFSKTAEFFRGANIIPLLEHRHWIMQEVIEVLDERFYGNPMHVYEEAQWNAPRLVDLLVQEFPQAFGDDMGLLPNSPFIHRER</sequence>
<evidence type="ECO:0000313" key="1">
    <source>
        <dbReference type="EMBL" id="OHA06419.1"/>
    </source>
</evidence>
<name>A0A1G2L6R0_9BACT</name>
<comment type="caution">
    <text evidence="1">The sequence shown here is derived from an EMBL/GenBank/DDBJ whole genome shotgun (WGS) entry which is preliminary data.</text>
</comment>
<protein>
    <submittedName>
        <fullName evidence="1">Uncharacterized protein</fullName>
    </submittedName>
</protein>
<dbReference type="InterPro" id="IPR019438">
    <property type="entry name" value="Q_salvage"/>
</dbReference>
<dbReference type="AlphaFoldDB" id="A0A1G2L6R0"/>
<accession>A0A1G2L6R0</accession>
<gene>
    <name evidence="1" type="ORF">A2934_03510</name>
</gene>
<dbReference type="EMBL" id="MHQO01000031">
    <property type="protein sequence ID" value="OHA06419.1"/>
    <property type="molecule type" value="Genomic_DNA"/>
</dbReference>